<dbReference type="AlphaFoldDB" id="A0A127F823"/>
<dbReference type="STRING" id="465721.ACG33_01210"/>
<protein>
    <submittedName>
        <fullName evidence="2">Methyltransferase</fullName>
    </submittedName>
</protein>
<name>A0A127F823_STEDE</name>
<dbReference type="CDD" id="cd02440">
    <property type="entry name" value="AdoMet_MTases"/>
    <property type="match status" value="1"/>
</dbReference>
<feature type="domain" description="Methyltransferase type 11" evidence="1">
    <location>
        <begin position="40"/>
        <end position="124"/>
    </location>
</feature>
<keyword evidence="2" id="KW-0808">Transferase</keyword>
<evidence type="ECO:0000313" key="3">
    <source>
        <dbReference type="Proteomes" id="UP000070250"/>
    </source>
</evidence>
<organism evidence="2 3">
    <name type="scientific">Steroidobacter denitrificans</name>
    <dbReference type="NCBI Taxonomy" id="465721"/>
    <lineage>
        <taxon>Bacteria</taxon>
        <taxon>Pseudomonadati</taxon>
        <taxon>Pseudomonadota</taxon>
        <taxon>Gammaproteobacteria</taxon>
        <taxon>Steroidobacterales</taxon>
        <taxon>Steroidobacteraceae</taxon>
        <taxon>Steroidobacter</taxon>
    </lineage>
</organism>
<dbReference type="Pfam" id="PF08241">
    <property type="entry name" value="Methyltransf_11"/>
    <property type="match status" value="1"/>
</dbReference>
<proteinExistence type="predicted"/>
<dbReference type="InterPro" id="IPR013216">
    <property type="entry name" value="Methyltransf_11"/>
</dbReference>
<dbReference type="InterPro" id="IPR029063">
    <property type="entry name" value="SAM-dependent_MTases_sf"/>
</dbReference>
<keyword evidence="3" id="KW-1185">Reference proteome</keyword>
<dbReference type="InterPro" id="IPR050508">
    <property type="entry name" value="Methyltransf_Superfamily"/>
</dbReference>
<dbReference type="GO" id="GO:0032259">
    <property type="term" value="P:methylation"/>
    <property type="evidence" value="ECO:0007669"/>
    <property type="project" value="UniProtKB-KW"/>
</dbReference>
<dbReference type="OrthoDB" id="9777830at2"/>
<dbReference type="SUPFAM" id="SSF53335">
    <property type="entry name" value="S-adenosyl-L-methionine-dependent methyltransferases"/>
    <property type="match status" value="1"/>
</dbReference>
<accession>A0A127F823</accession>
<reference evidence="2 3" key="1">
    <citation type="submission" date="2015-06" db="EMBL/GenBank/DDBJ databases">
        <title>A Comprehensive Approach to Explore the Metabolic and Phylogenetic Diversity of Bacterial Steroid Degradation in the Environment: Testosterone as an Example.</title>
        <authorList>
            <person name="Yang F.-C."/>
            <person name="Chen Y.-L."/>
            <person name="Yu C.-P."/>
            <person name="Tang S.-L."/>
            <person name="Wang P.-H."/>
            <person name="Ismail W."/>
            <person name="Wang C.-H."/>
            <person name="Yang C.-Y."/>
            <person name="Chiang Y.-R."/>
        </authorList>
    </citation>
    <scope>NUCLEOTIDE SEQUENCE [LARGE SCALE GENOMIC DNA]</scope>
    <source>
        <strain evidence="2 3">DSM 18526</strain>
    </source>
</reference>
<keyword evidence="2" id="KW-0489">Methyltransferase</keyword>
<evidence type="ECO:0000259" key="1">
    <source>
        <dbReference type="Pfam" id="PF08241"/>
    </source>
</evidence>
<dbReference type="Proteomes" id="UP000070250">
    <property type="component" value="Chromosome"/>
</dbReference>
<dbReference type="RefSeq" id="WP_157071623.1">
    <property type="nucleotide sequence ID" value="NZ_CP011971.1"/>
</dbReference>
<dbReference type="PANTHER" id="PTHR42912">
    <property type="entry name" value="METHYLTRANSFERASE"/>
    <property type="match status" value="1"/>
</dbReference>
<dbReference type="Gene3D" id="3.40.50.150">
    <property type="entry name" value="Vaccinia Virus protein VP39"/>
    <property type="match status" value="1"/>
</dbReference>
<dbReference type="GO" id="GO:0008757">
    <property type="term" value="F:S-adenosylmethionine-dependent methyltransferase activity"/>
    <property type="evidence" value="ECO:0007669"/>
    <property type="project" value="InterPro"/>
</dbReference>
<dbReference type="EMBL" id="CP011971">
    <property type="protein sequence ID" value="AMN45745.1"/>
    <property type="molecule type" value="Genomic_DNA"/>
</dbReference>
<gene>
    <name evidence="2" type="ORF">ACG33_01210</name>
</gene>
<evidence type="ECO:0000313" key="2">
    <source>
        <dbReference type="EMBL" id="AMN45745.1"/>
    </source>
</evidence>
<dbReference type="KEGG" id="sdf:ACG33_01210"/>
<sequence length="239" mass="25998">MTDAETYDQWYETPRGRWIGQRELALLLGELQPGSGESLLDVGCGTGFFTRALASAIGGPVTGVDINPEWVAYARRQGAGKASYVIADARALPYEAASFDLVVSIAALCFIEEERAAVREMVRVAGRRVAIGLLNRRSLLWLWKGRRGGRGAYGGARWHTTREAADLFTGLPVRLLRVQTAIHLPGGGRLARILERLWPQWVHTGAFILVVADTVAATDAPPNNSMQRTALCAAADAER</sequence>